<keyword evidence="1" id="KW-0732">Signal</keyword>
<dbReference type="EMBL" id="LQRT01000016">
    <property type="protein sequence ID" value="KZS40153.1"/>
    <property type="molecule type" value="Genomic_DNA"/>
</dbReference>
<evidence type="ECO:0000313" key="2">
    <source>
        <dbReference type="EMBL" id="KZS40153.1"/>
    </source>
</evidence>
<dbReference type="AlphaFoldDB" id="A0A162ZZE4"/>
<name>A0A162ZZE4_9FLAO</name>
<reference evidence="2 3" key="1">
    <citation type="submission" date="2016-01" db="EMBL/GenBank/DDBJ databases">
        <title>The draft genome sequence of Aquimarina sp. RZW4-3-2.</title>
        <authorList>
            <person name="Wang Y."/>
        </authorList>
    </citation>
    <scope>NUCLEOTIDE SEQUENCE [LARGE SCALE GENOMIC DNA]</scope>
    <source>
        <strain evidence="2 3">RZW4-3-2</strain>
    </source>
</reference>
<protein>
    <recommendedName>
        <fullName evidence="4">Outer membrane lipoprotein-sorting protein</fullName>
    </recommendedName>
</protein>
<dbReference type="Proteomes" id="UP000076715">
    <property type="component" value="Unassembled WGS sequence"/>
</dbReference>
<evidence type="ECO:0000256" key="1">
    <source>
        <dbReference type="SAM" id="SignalP"/>
    </source>
</evidence>
<feature type="signal peptide" evidence="1">
    <location>
        <begin position="1"/>
        <end position="22"/>
    </location>
</feature>
<dbReference type="STRING" id="1642818.AWE51_25255"/>
<accession>A0A162ZZE4</accession>
<gene>
    <name evidence="2" type="ORF">AWE51_25255</name>
</gene>
<dbReference type="Pfam" id="PF20113">
    <property type="entry name" value="DUF6503"/>
    <property type="match status" value="1"/>
</dbReference>
<dbReference type="InterPro" id="IPR045444">
    <property type="entry name" value="DUF6503"/>
</dbReference>
<evidence type="ECO:0008006" key="4">
    <source>
        <dbReference type="Google" id="ProtNLM"/>
    </source>
</evidence>
<keyword evidence="3" id="KW-1185">Reference proteome</keyword>
<organism evidence="2 3">
    <name type="scientific">Aquimarina aggregata</name>
    <dbReference type="NCBI Taxonomy" id="1642818"/>
    <lineage>
        <taxon>Bacteria</taxon>
        <taxon>Pseudomonadati</taxon>
        <taxon>Bacteroidota</taxon>
        <taxon>Flavobacteriia</taxon>
        <taxon>Flavobacteriales</taxon>
        <taxon>Flavobacteriaceae</taxon>
        <taxon>Aquimarina</taxon>
    </lineage>
</organism>
<evidence type="ECO:0000313" key="3">
    <source>
        <dbReference type="Proteomes" id="UP000076715"/>
    </source>
</evidence>
<dbReference type="OrthoDB" id="1490620at2"/>
<sequence length="261" mass="30328">MKKLISKIVTVVLIAFITTAHAQEAKQIITKVVEANGGKKALHKLKDVSFDYVFKVKDNNLADISKERYIFDREVSYAEYTKRQVYVLPQMPGKKYTQFFDGNKSVSKMDGKVITEKQPAFLGHIFRKTNYYWFTMMFKLLDPGVNHKTLPSRNVNGITYKVIEMSFGDNIGESSKDRYILYINPKTYRVDQFLYNATGFGLTEPNIVKVKYEKVDGIYLPTYRKYAPSDWDGNVVKEFWTEQFSNNIKFNNGYNLENIQS</sequence>
<dbReference type="RefSeq" id="WP_066314857.1">
    <property type="nucleotide sequence ID" value="NZ_CANLSS010000002.1"/>
</dbReference>
<proteinExistence type="predicted"/>
<comment type="caution">
    <text evidence="2">The sequence shown here is derived from an EMBL/GenBank/DDBJ whole genome shotgun (WGS) entry which is preliminary data.</text>
</comment>
<feature type="chain" id="PRO_5007841390" description="Outer membrane lipoprotein-sorting protein" evidence="1">
    <location>
        <begin position="23"/>
        <end position="261"/>
    </location>
</feature>